<gene>
    <name evidence="2" type="ORF">BCR24_05115</name>
</gene>
<organism evidence="2 3">
    <name type="scientific">Enterococcus ureilyticus</name>
    <dbReference type="NCBI Taxonomy" id="1131292"/>
    <lineage>
        <taxon>Bacteria</taxon>
        <taxon>Bacillati</taxon>
        <taxon>Bacillota</taxon>
        <taxon>Bacilli</taxon>
        <taxon>Lactobacillales</taxon>
        <taxon>Enterococcaceae</taxon>
        <taxon>Enterococcus</taxon>
    </lineage>
</organism>
<name>A0A1E5HB09_9ENTE</name>
<protein>
    <submittedName>
        <fullName evidence="2">Uncharacterized protein</fullName>
    </submittedName>
</protein>
<proteinExistence type="predicted"/>
<evidence type="ECO:0000313" key="2">
    <source>
        <dbReference type="EMBL" id="OEG22114.1"/>
    </source>
</evidence>
<accession>A0A1E5HB09</accession>
<dbReference type="EMBL" id="MIKC01000034">
    <property type="protein sequence ID" value="OEG22114.1"/>
    <property type="molecule type" value="Genomic_DNA"/>
</dbReference>
<feature type="transmembrane region" description="Helical" evidence="1">
    <location>
        <begin position="6"/>
        <end position="25"/>
    </location>
</feature>
<reference evidence="3" key="1">
    <citation type="submission" date="2016-09" db="EMBL/GenBank/DDBJ databases">
        <authorList>
            <person name="Gulvik C.A."/>
        </authorList>
    </citation>
    <scope>NUCLEOTIDE SEQUENCE [LARGE SCALE GENOMIC DNA]</scope>
    <source>
        <strain evidence="3">LMG 26676</strain>
    </source>
</reference>
<dbReference type="RefSeq" id="WP_069640671.1">
    <property type="nucleotide sequence ID" value="NZ_NHTL01000022.1"/>
</dbReference>
<keyword evidence="1" id="KW-1133">Transmembrane helix</keyword>
<feature type="transmembrane region" description="Helical" evidence="1">
    <location>
        <begin position="46"/>
        <end position="76"/>
    </location>
</feature>
<keyword evidence="1" id="KW-0812">Transmembrane</keyword>
<sequence>MDPLLNSLIAVILLAYPILSIPSIVKSKRDKGKFFSDSRFFIPKRVGYGIGINMHNIYGFFTLLFIGVLFLALGWFRI</sequence>
<evidence type="ECO:0000313" key="3">
    <source>
        <dbReference type="Proteomes" id="UP000094469"/>
    </source>
</evidence>
<keyword evidence="1" id="KW-0472">Membrane</keyword>
<keyword evidence="3" id="KW-1185">Reference proteome</keyword>
<dbReference type="AlphaFoldDB" id="A0A1E5HB09"/>
<dbReference type="Proteomes" id="UP000094469">
    <property type="component" value="Unassembled WGS sequence"/>
</dbReference>
<evidence type="ECO:0000256" key="1">
    <source>
        <dbReference type="SAM" id="Phobius"/>
    </source>
</evidence>
<comment type="caution">
    <text evidence="2">The sequence shown here is derived from an EMBL/GenBank/DDBJ whole genome shotgun (WGS) entry which is preliminary data.</text>
</comment>